<dbReference type="PROSITE" id="PS50943">
    <property type="entry name" value="HTH_CROC1"/>
    <property type="match status" value="1"/>
</dbReference>
<dbReference type="InterPro" id="IPR010982">
    <property type="entry name" value="Lambda_DNA-bd_dom_sf"/>
</dbReference>
<dbReference type="Gene3D" id="1.10.260.40">
    <property type="entry name" value="lambda repressor-like DNA-binding domains"/>
    <property type="match status" value="1"/>
</dbReference>
<organism evidence="2 3">
    <name type="scientific">Leifsonia tongyongensis</name>
    <dbReference type="NCBI Taxonomy" id="1268043"/>
    <lineage>
        <taxon>Bacteria</taxon>
        <taxon>Bacillati</taxon>
        <taxon>Actinomycetota</taxon>
        <taxon>Actinomycetes</taxon>
        <taxon>Micrococcales</taxon>
        <taxon>Microbacteriaceae</taxon>
        <taxon>Leifsonia</taxon>
    </lineage>
</organism>
<dbReference type="CDD" id="cd00093">
    <property type="entry name" value="HTH_XRE"/>
    <property type="match status" value="1"/>
</dbReference>
<dbReference type="AlphaFoldDB" id="A0A6L9Y1P7"/>
<proteinExistence type="predicted"/>
<sequence length="75" mass="8164">MTKTDPAKIAKARAAASNGEGRALRLKNRLSLSEVASVCEVDQSAVWRWEQGERAPRAAAAIRYANLLDILRGLT</sequence>
<dbReference type="RefSeq" id="WP_163291077.1">
    <property type="nucleotide sequence ID" value="NZ_JAAGWY010000004.1"/>
</dbReference>
<dbReference type="Proteomes" id="UP000474967">
    <property type="component" value="Unassembled WGS sequence"/>
</dbReference>
<feature type="domain" description="HTH cro/C1-type" evidence="1">
    <location>
        <begin position="22"/>
        <end position="74"/>
    </location>
</feature>
<dbReference type="SUPFAM" id="SSF47413">
    <property type="entry name" value="lambda repressor-like DNA-binding domains"/>
    <property type="match status" value="1"/>
</dbReference>
<name>A0A6L9Y1P7_9MICO</name>
<evidence type="ECO:0000313" key="3">
    <source>
        <dbReference type="Proteomes" id="UP000474967"/>
    </source>
</evidence>
<dbReference type="EMBL" id="JAAGWY010000004">
    <property type="protein sequence ID" value="NEN07611.1"/>
    <property type="molecule type" value="Genomic_DNA"/>
</dbReference>
<protein>
    <submittedName>
        <fullName evidence="2">Helix-turn-helix transcriptional regulator</fullName>
    </submittedName>
</protein>
<gene>
    <name evidence="2" type="ORF">G3T36_17275</name>
</gene>
<dbReference type="GO" id="GO:0003677">
    <property type="term" value="F:DNA binding"/>
    <property type="evidence" value="ECO:0007669"/>
    <property type="project" value="InterPro"/>
</dbReference>
<keyword evidence="3" id="KW-1185">Reference proteome</keyword>
<reference evidence="2 3" key="1">
    <citation type="journal article" date="2014" name="J. Microbiol.">
        <title>Diaminobutyricibacter tongyongensis gen. nov., sp. nov. and Homoserinibacter gongjuensis gen. nov., sp. nov. belong to the family Microbacteriaceae.</title>
        <authorList>
            <person name="Kim S.J."/>
            <person name="Ahn J.H."/>
            <person name="Weon H.Y."/>
            <person name="Hamada M."/>
            <person name="Suzuki K."/>
            <person name="Kwon S.W."/>
        </authorList>
    </citation>
    <scope>NUCLEOTIDE SEQUENCE [LARGE SCALE GENOMIC DNA]</scope>
    <source>
        <strain evidence="2 3">NBRC 108724</strain>
    </source>
</reference>
<dbReference type="InterPro" id="IPR001387">
    <property type="entry name" value="Cro/C1-type_HTH"/>
</dbReference>
<accession>A0A6L9Y1P7</accession>
<dbReference type="Pfam" id="PF13560">
    <property type="entry name" value="HTH_31"/>
    <property type="match status" value="1"/>
</dbReference>
<evidence type="ECO:0000259" key="1">
    <source>
        <dbReference type="PROSITE" id="PS50943"/>
    </source>
</evidence>
<evidence type="ECO:0000313" key="2">
    <source>
        <dbReference type="EMBL" id="NEN07611.1"/>
    </source>
</evidence>
<comment type="caution">
    <text evidence="2">The sequence shown here is derived from an EMBL/GenBank/DDBJ whole genome shotgun (WGS) entry which is preliminary data.</text>
</comment>